<keyword evidence="3" id="KW-1185">Reference proteome</keyword>
<feature type="domain" description="Uracil-DNA glycosylase-like" evidence="1">
    <location>
        <begin position="26"/>
        <end position="181"/>
    </location>
</feature>
<sequence>MSRIGIGAADGFAPTLEPAHITHAIDPVFNDRSRVLVLGTMPSPRSREVGFYYGHPQNRFWRVMERIYDLKDRMLVDNDARRTFLLANGIALWDVLAACDIAGASDASIANPVPNDLTRILDAAPIETVCTTGGKASQLCRRFNGRMLEARGITRVDLPSTSPANARMRLDDLVAAYQDAGVFGRS</sequence>
<dbReference type="SUPFAM" id="SSF52141">
    <property type="entry name" value="Uracil-DNA glycosylase-like"/>
    <property type="match status" value="1"/>
</dbReference>
<dbReference type="Pfam" id="PF03167">
    <property type="entry name" value="UDG"/>
    <property type="match status" value="1"/>
</dbReference>
<dbReference type="GO" id="GO:0033958">
    <property type="term" value="F:DNA-deoxyinosine glycosylase activity"/>
    <property type="evidence" value="ECO:0007669"/>
    <property type="project" value="UniProtKB-EC"/>
</dbReference>
<dbReference type="InterPro" id="IPR005122">
    <property type="entry name" value="Uracil-DNA_glycosylase-like"/>
</dbReference>
<dbReference type="Proteomes" id="UP000283983">
    <property type="component" value="Unassembled WGS sequence"/>
</dbReference>
<evidence type="ECO:0000313" key="3">
    <source>
        <dbReference type="Proteomes" id="UP000283983"/>
    </source>
</evidence>
<dbReference type="RefSeq" id="WP_118102468.1">
    <property type="nucleotide sequence ID" value="NZ_CABJEU010000001.1"/>
</dbReference>
<keyword evidence="2" id="KW-0378">Hydrolase</keyword>
<keyword evidence="2" id="KW-0326">Glycosidase</keyword>
<proteinExistence type="predicted"/>
<organism evidence="2 3">
    <name type="scientific">Collinsella intestinalis</name>
    <dbReference type="NCBI Taxonomy" id="147207"/>
    <lineage>
        <taxon>Bacteria</taxon>
        <taxon>Bacillati</taxon>
        <taxon>Actinomycetota</taxon>
        <taxon>Coriobacteriia</taxon>
        <taxon>Coriobacteriales</taxon>
        <taxon>Coriobacteriaceae</taxon>
        <taxon>Collinsella</taxon>
    </lineage>
</organism>
<dbReference type="SMART" id="SM00986">
    <property type="entry name" value="UDG"/>
    <property type="match status" value="1"/>
</dbReference>
<dbReference type="EMBL" id="QSLJ01000001">
    <property type="protein sequence ID" value="RHF38330.1"/>
    <property type="molecule type" value="Genomic_DNA"/>
</dbReference>
<dbReference type="InterPro" id="IPR036895">
    <property type="entry name" value="Uracil-DNA_glycosylase-like_sf"/>
</dbReference>
<dbReference type="InParanoid" id="A0A414NES9"/>
<protein>
    <submittedName>
        <fullName evidence="2">DNA-deoxyinosine glycosylase</fullName>
        <ecNumber evidence="2">3.2.2.15</ecNumber>
    </submittedName>
</protein>
<dbReference type="InterPro" id="IPR026353">
    <property type="entry name" value="Hypoxan-DNA_Glyclase"/>
</dbReference>
<dbReference type="Gene3D" id="3.40.470.10">
    <property type="entry name" value="Uracil-DNA glycosylase-like domain"/>
    <property type="match status" value="1"/>
</dbReference>
<dbReference type="AlphaFoldDB" id="A0A414NES9"/>
<dbReference type="CDD" id="cd10032">
    <property type="entry name" value="UDG-F6_HDG"/>
    <property type="match status" value="1"/>
</dbReference>
<dbReference type="EC" id="3.2.2.15" evidence="2"/>
<dbReference type="SMART" id="SM00987">
    <property type="entry name" value="UreE_C"/>
    <property type="match status" value="1"/>
</dbReference>
<name>A0A414NES9_9ACTN</name>
<reference evidence="2 3" key="1">
    <citation type="submission" date="2018-08" db="EMBL/GenBank/DDBJ databases">
        <title>A genome reference for cultivated species of the human gut microbiota.</title>
        <authorList>
            <person name="Zou Y."/>
            <person name="Xue W."/>
            <person name="Luo G."/>
        </authorList>
    </citation>
    <scope>NUCLEOTIDE SEQUENCE [LARGE SCALE GENOMIC DNA]</scope>
    <source>
        <strain evidence="2 3">AM25-33</strain>
    </source>
</reference>
<comment type="caution">
    <text evidence="2">The sequence shown here is derived from an EMBL/GenBank/DDBJ whole genome shotgun (WGS) entry which is preliminary data.</text>
</comment>
<evidence type="ECO:0000259" key="1">
    <source>
        <dbReference type="SMART" id="SM00986"/>
    </source>
</evidence>
<dbReference type="NCBIfam" id="TIGR04274">
    <property type="entry name" value="hypoxanDNAglyco"/>
    <property type="match status" value="1"/>
</dbReference>
<gene>
    <name evidence="2" type="ORF">DW682_01040</name>
</gene>
<accession>A0A414NES9</accession>
<evidence type="ECO:0000313" key="2">
    <source>
        <dbReference type="EMBL" id="RHF38330.1"/>
    </source>
</evidence>